<proteinExistence type="predicted"/>
<evidence type="ECO:0000256" key="1">
    <source>
        <dbReference type="SAM" id="MobiDB-lite"/>
    </source>
</evidence>
<feature type="compositionally biased region" description="Basic and acidic residues" evidence="1">
    <location>
        <begin position="42"/>
        <end position="51"/>
    </location>
</feature>
<organism evidence="2 3">
    <name type="scientific">Atta colombica</name>
    <dbReference type="NCBI Taxonomy" id="520822"/>
    <lineage>
        <taxon>Eukaryota</taxon>
        <taxon>Metazoa</taxon>
        <taxon>Ecdysozoa</taxon>
        <taxon>Arthropoda</taxon>
        <taxon>Hexapoda</taxon>
        <taxon>Insecta</taxon>
        <taxon>Pterygota</taxon>
        <taxon>Neoptera</taxon>
        <taxon>Endopterygota</taxon>
        <taxon>Hymenoptera</taxon>
        <taxon>Apocrita</taxon>
        <taxon>Aculeata</taxon>
        <taxon>Formicoidea</taxon>
        <taxon>Formicidae</taxon>
        <taxon>Myrmicinae</taxon>
        <taxon>Atta</taxon>
    </lineage>
</organism>
<feature type="region of interest" description="Disordered" evidence="1">
    <location>
        <begin position="1"/>
        <end position="62"/>
    </location>
</feature>
<dbReference type="AlphaFoldDB" id="A0A195BUG8"/>
<dbReference type="EMBL" id="KQ976403">
    <property type="protein sequence ID" value="KYM92264.1"/>
    <property type="molecule type" value="Genomic_DNA"/>
</dbReference>
<evidence type="ECO:0000313" key="3">
    <source>
        <dbReference type="Proteomes" id="UP000078540"/>
    </source>
</evidence>
<keyword evidence="3" id="KW-1185">Reference proteome</keyword>
<reference evidence="2 3" key="1">
    <citation type="submission" date="2015-09" db="EMBL/GenBank/DDBJ databases">
        <title>Atta colombica WGS genome.</title>
        <authorList>
            <person name="Nygaard S."/>
            <person name="Hu H."/>
            <person name="Boomsma J."/>
            <person name="Zhang G."/>
        </authorList>
    </citation>
    <scope>NUCLEOTIDE SEQUENCE [LARGE SCALE GENOMIC DNA]</scope>
    <source>
        <strain evidence="2">Treedump-2</strain>
        <tissue evidence="2">Whole body</tissue>
    </source>
</reference>
<name>A0A195BUG8_9HYME</name>
<sequence length="173" mass="20100">MASGHFRSWSHGRDIDHLQRPRVPAYTPGGRKPQRNCSLIDPQDRERERNRNKQGIGEVSEQAGEKAVPFVAAFDMYARGNPTDNKPIDGHYALYIIVVAGKNLNKDHNNSRYGAIRHTWSHTRVPLTKSLWWSRRRTPMVIDQWDTLPAIFLRLLLIVDVEVKERRRRNGRV</sequence>
<protein>
    <submittedName>
        <fullName evidence="2">Uncharacterized protein</fullName>
    </submittedName>
</protein>
<accession>A0A195BUG8</accession>
<dbReference type="Proteomes" id="UP000078540">
    <property type="component" value="Unassembled WGS sequence"/>
</dbReference>
<evidence type="ECO:0000313" key="2">
    <source>
        <dbReference type="EMBL" id="KYM92264.1"/>
    </source>
</evidence>
<gene>
    <name evidence="2" type="ORF">ALC53_01327</name>
</gene>